<evidence type="ECO:0000313" key="2">
    <source>
        <dbReference type="EMBL" id="GAI87592.1"/>
    </source>
</evidence>
<gene>
    <name evidence="2" type="ORF">S12H4_13191</name>
</gene>
<accession>X1S3I7</accession>
<feature type="non-terminal residue" evidence="2">
    <location>
        <position position="1"/>
    </location>
</feature>
<proteinExistence type="predicted"/>
<comment type="caution">
    <text evidence="2">The sequence shown here is derived from an EMBL/GenBank/DDBJ whole genome shotgun (WGS) entry which is preliminary data.</text>
</comment>
<organism evidence="2">
    <name type="scientific">marine sediment metagenome</name>
    <dbReference type="NCBI Taxonomy" id="412755"/>
    <lineage>
        <taxon>unclassified sequences</taxon>
        <taxon>metagenomes</taxon>
        <taxon>ecological metagenomes</taxon>
    </lineage>
</organism>
<dbReference type="AlphaFoldDB" id="X1S3I7"/>
<reference evidence="2" key="1">
    <citation type="journal article" date="2014" name="Front. Microbiol.">
        <title>High frequency of phylogenetically diverse reductive dehalogenase-homologous genes in deep subseafloor sedimentary metagenomes.</title>
        <authorList>
            <person name="Kawai M."/>
            <person name="Futagami T."/>
            <person name="Toyoda A."/>
            <person name="Takaki Y."/>
            <person name="Nishi S."/>
            <person name="Hori S."/>
            <person name="Arai W."/>
            <person name="Tsubouchi T."/>
            <person name="Morono Y."/>
            <person name="Uchiyama I."/>
            <person name="Ito T."/>
            <person name="Fujiyama A."/>
            <person name="Inagaki F."/>
            <person name="Takami H."/>
        </authorList>
    </citation>
    <scope>NUCLEOTIDE SEQUENCE</scope>
    <source>
        <strain evidence="2">Expedition CK06-06</strain>
    </source>
</reference>
<protein>
    <submittedName>
        <fullName evidence="2">Uncharacterized protein</fullName>
    </submittedName>
</protein>
<sequence>ESFEMANYIRKARVCRVDHVDDYTRRIAVQFTQALPFRPGEQTESESETEEKLRSVSI</sequence>
<evidence type="ECO:0000256" key="1">
    <source>
        <dbReference type="SAM" id="MobiDB-lite"/>
    </source>
</evidence>
<feature type="region of interest" description="Disordered" evidence="1">
    <location>
        <begin position="38"/>
        <end position="58"/>
    </location>
</feature>
<name>X1S3I7_9ZZZZ</name>
<dbReference type="EMBL" id="BARW01006281">
    <property type="protein sequence ID" value="GAI87592.1"/>
    <property type="molecule type" value="Genomic_DNA"/>
</dbReference>